<proteinExistence type="predicted"/>
<feature type="region of interest" description="Disordered" evidence="1">
    <location>
        <begin position="262"/>
        <end position="314"/>
    </location>
</feature>
<evidence type="ECO:0000313" key="4">
    <source>
        <dbReference type="Proteomes" id="UP000235728"/>
    </source>
</evidence>
<gene>
    <name evidence="3" type="ORF">BM221_001823</name>
</gene>
<dbReference type="Proteomes" id="UP000235728">
    <property type="component" value="Unassembled WGS sequence"/>
</dbReference>
<sequence>MKTTFALVSAYAALASAFTPGRHLHFPRSNGTTTTAAPSPQGPLTTLTVKETRTSTIISCSSTVTNCPVGPGITAVPESDRETKIVTQTVDLTTIVCPVSEASTISGKIISQHKSSSSLLPSQTAPIANVTATGSPTPVGPLTTLTVKETRTSTIISCSSTVTNCPVGPGITAVPESDRETKIVTQTVDLTTIVCPVSEASTVSDKIISQHKSDSSLLPGKTQVPVQTTDIVITKTITLTKGTGDNKTLVPSVITSTIKSTISPPAAGSKPSDATVTTTATSTSTKTVTITRAKATPTGTSPANGNGGDNGNEKCVSGAAPATVTVTVAQTTVTASASTVTVTASCEASAAPGDSKKKVDNKPGDNKPVNNAVNNGSKPVDNGSKPIDNGSKSSKPADAEATPCETDGTTTIEATVTVVPYPANNSTIVTATGAPGPSGFARLRR</sequence>
<feature type="region of interest" description="Disordered" evidence="1">
    <location>
        <begin position="344"/>
        <end position="410"/>
    </location>
</feature>
<dbReference type="OMA" id="HISFEKR"/>
<evidence type="ECO:0000256" key="1">
    <source>
        <dbReference type="SAM" id="MobiDB-lite"/>
    </source>
</evidence>
<dbReference type="EMBL" id="MRVG01000002">
    <property type="protein sequence ID" value="PMB71727.1"/>
    <property type="molecule type" value="Genomic_DNA"/>
</dbReference>
<evidence type="ECO:0000256" key="2">
    <source>
        <dbReference type="SAM" id="SignalP"/>
    </source>
</evidence>
<feature type="compositionally biased region" description="Low complexity" evidence="1">
    <location>
        <begin position="274"/>
        <end position="291"/>
    </location>
</feature>
<protein>
    <submittedName>
        <fullName evidence="3">Uncharacterized protein</fullName>
    </submittedName>
</protein>
<feature type="signal peptide" evidence="2">
    <location>
        <begin position="1"/>
        <end position="17"/>
    </location>
</feature>
<dbReference type="AlphaFoldDB" id="A0A2N6NWU6"/>
<evidence type="ECO:0000313" key="3">
    <source>
        <dbReference type="EMBL" id="PMB71727.1"/>
    </source>
</evidence>
<feature type="compositionally biased region" description="Polar residues" evidence="1">
    <location>
        <begin position="368"/>
        <end position="377"/>
    </location>
</feature>
<feature type="compositionally biased region" description="Basic and acidic residues" evidence="1">
    <location>
        <begin position="354"/>
        <end position="365"/>
    </location>
</feature>
<accession>A0A2N6NWU6</accession>
<name>A0A2N6NWU6_BEABA</name>
<feature type="chain" id="PRO_5014821157" evidence="2">
    <location>
        <begin position="18"/>
        <end position="445"/>
    </location>
</feature>
<comment type="caution">
    <text evidence="3">The sequence shown here is derived from an EMBL/GenBank/DDBJ whole genome shotgun (WGS) entry which is preliminary data.</text>
</comment>
<organism evidence="3 4">
    <name type="scientific">Beauveria bassiana</name>
    <name type="common">White muscardine disease fungus</name>
    <name type="synonym">Tritirachium shiotae</name>
    <dbReference type="NCBI Taxonomy" id="176275"/>
    <lineage>
        <taxon>Eukaryota</taxon>
        <taxon>Fungi</taxon>
        <taxon>Dikarya</taxon>
        <taxon>Ascomycota</taxon>
        <taxon>Pezizomycotina</taxon>
        <taxon>Sordariomycetes</taxon>
        <taxon>Hypocreomycetidae</taxon>
        <taxon>Hypocreales</taxon>
        <taxon>Cordycipitaceae</taxon>
        <taxon>Beauveria</taxon>
    </lineage>
</organism>
<reference evidence="3 4" key="1">
    <citation type="journal article" date="2016" name="Appl. Microbiol. Biotechnol.">
        <title>Characterization of T-DNA insertion mutants with decreased virulence in the entomopathogenic fungus Beauveria bassiana JEF-007.</title>
        <authorList>
            <person name="Kim S."/>
            <person name="Lee S.J."/>
            <person name="Nai Y.S."/>
            <person name="Yu J.S."/>
            <person name="Lee M.R."/>
            <person name="Yang Y.T."/>
            <person name="Kim J.S."/>
        </authorList>
    </citation>
    <scope>NUCLEOTIDE SEQUENCE [LARGE SCALE GENOMIC DNA]</scope>
    <source>
        <strain evidence="3 4">JEF-007</strain>
    </source>
</reference>
<keyword evidence="2" id="KW-0732">Signal</keyword>